<evidence type="ECO:0000256" key="2">
    <source>
        <dbReference type="ARBA" id="ARBA00009347"/>
    </source>
</evidence>
<dbReference type="InterPro" id="IPR006091">
    <property type="entry name" value="Acyl-CoA_Oxase/DH_mid-dom"/>
</dbReference>
<protein>
    <submittedName>
        <fullName evidence="10">Acyl-CoA dehydrogenase domain-containing protein</fullName>
    </submittedName>
</protein>
<keyword evidence="11" id="KW-1185">Reference proteome</keyword>
<feature type="region of interest" description="Disordered" evidence="6">
    <location>
        <begin position="536"/>
        <end position="674"/>
    </location>
</feature>
<dbReference type="EMBL" id="AOIA01000031">
    <property type="protein sequence ID" value="ELY64818.1"/>
    <property type="molecule type" value="Genomic_DNA"/>
</dbReference>
<dbReference type="Pfam" id="PF02770">
    <property type="entry name" value="Acyl-CoA_dh_M"/>
    <property type="match status" value="1"/>
</dbReference>
<dbReference type="Gene3D" id="1.20.140.10">
    <property type="entry name" value="Butyryl-CoA Dehydrogenase, subunit A, domain 3"/>
    <property type="match status" value="1"/>
</dbReference>
<dbReference type="GO" id="GO:0003995">
    <property type="term" value="F:acyl-CoA dehydrogenase activity"/>
    <property type="evidence" value="ECO:0007669"/>
    <property type="project" value="InterPro"/>
</dbReference>
<organism evidence="10 11">
    <name type="scientific">Natronococcus jeotgali DSM 18795</name>
    <dbReference type="NCBI Taxonomy" id="1227498"/>
    <lineage>
        <taxon>Archaea</taxon>
        <taxon>Methanobacteriati</taxon>
        <taxon>Methanobacteriota</taxon>
        <taxon>Stenosarchaea group</taxon>
        <taxon>Halobacteria</taxon>
        <taxon>Halobacteriales</taxon>
        <taxon>Natrialbaceae</taxon>
        <taxon>Natronococcus</taxon>
    </lineage>
</organism>
<dbReference type="AlphaFoldDB" id="L9XW15"/>
<dbReference type="InterPro" id="IPR009100">
    <property type="entry name" value="AcylCoA_DH/oxidase_NM_dom_sf"/>
</dbReference>
<dbReference type="SUPFAM" id="SSF47203">
    <property type="entry name" value="Acyl-CoA dehydrogenase C-terminal domain-like"/>
    <property type="match status" value="1"/>
</dbReference>
<dbReference type="PATRIC" id="fig|1227498.3.peg.982"/>
<evidence type="ECO:0000256" key="5">
    <source>
        <dbReference type="RuleBase" id="RU362125"/>
    </source>
</evidence>
<sequence length="674" mass="73875">MDDGIDYGRYEEGRHCNYWTLDRALRREVRRIYGDAEYEWAEARLEAFGETVGHAIADNADYVDDHGPELDPYDERGDVRNFVRYPAEQFENERLAYEAGIVADAFEAPPGRDEPMPLSHTLAMQYLLCYADPGFDCPVAMTAGAALVLEKFGGEDLEPYYEALTSREYEDLIEGAMFLTEKQGGSDVGANETRAEYGAEADRWRLYGEKWFCSNVDAEGTLALARTADAPDGTAGLSMFLVPHADPETASGPVTKGRLLEDGPLEPDEVNDQLYRRLKDKLGTISVPTAEVEFTGAKAILVGEAESGFRQMTEMLNLERLSNAAASCGIVGRVLLESKIHAANREAFGQPIDRYPLMRADLVDMTVAHEAATAFTFEAARLLSERERAARAGEGADDVSRLLRLLVPIAKLRTARIAVDTASYGMEIRGGDGYVDDYVTNRMLRDAQVLPIWEGTENVLSLRRTAGPRARGRPRTASGGDREPARSGLAPGAGRLRGDRRGGVSRPAGGAVDAYRCGRRVRPAVGQATRPLRVRRLYRRAVARGGPSRTRGRERAAGPRRPAVRRDRTRDARRARDNRRRPVRARGVRPDRPTRGDRSRRALEVGDRRRRVTHSSSSAASSTSITPCSTALSTRTTSSSGPSSPTSASVTFSVSPTNSGKSVPSASAVSFLTR</sequence>
<dbReference type="PROSITE" id="PS00073">
    <property type="entry name" value="ACYL_COA_DH_2"/>
    <property type="match status" value="1"/>
</dbReference>
<evidence type="ECO:0000256" key="3">
    <source>
        <dbReference type="ARBA" id="ARBA00022630"/>
    </source>
</evidence>
<gene>
    <name evidence="10" type="ORF">C492_04780</name>
</gene>
<dbReference type="Pfam" id="PF00441">
    <property type="entry name" value="Acyl-CoA_dh_1"/>
    <property type="match status" value="1"/>
</dbReference>
<comment type="similarity">
    <text evidence="2 5">Belongs to the acyl-CoA dehydrogenase family.</text>
</comment>
<dbReference type="InterPro" id="IPR009075">
    <property type="entry name" value="AcylCo_DH/oxidase_C"/>
</dbReference>
<dbReference type="PANTHER" id="PTHR42707">
    <property type="entry name" value="ACYL-COA DEHYDROGENASE"/>
    <property type="match status" value="1"/>
</dbReference>
<evidence type="ECO:0000256" key="4">
    <source>
        <dbReference type="ARBA" id="ARBA00022827"/>
    </source>
</evidence>
<dbReference type="InterPro" id="IPR006089">
    <property type="entry name" value="Acyl-CoA_DH_CS"/>
</dbReference>
<feature type="region of interest" description="Disordered" evidence="6">
    <location>
        <begin position="464"/>
        <end position="511"/>
    </location>
</feature>
<dbReference type="SUPFAM" id="SSF56645">
    <property type="entry name" value="Acyl-CoA dehydrogenase NM domain-like"/>
    <property type="match status" value="1"/>
</dbReference>
<dbReference type="STRING" id="1227498.C492_04780"/>
<dbReference type="Proteomes" id="UP000011531">
    <property type="component" value="Unassembled WGS sequence"/>
</dbReference>
<dbReference type="Pfam" id="PF18158">
    <property type="entry name" value="AidB_N"/>
    <property type="match status" value="1"/>
</dbReference>
<feature type="compositionally biased region" description="Basic and acidic residues" evidence="6">
    <location>
        <begin position="588"/>
        <end position="607"/>
    </location>
</feature>
<name>L9XW15_9EURY</name>
<evidence type="ECO:0000256" key="6">
    <source>
        <dbReference type="SAM" id="MobiDB-lite"/>
    </source>
</evidence>
<evidence type="ECO:0000313" key="11">
    <source>
        <dbReference type="Proteomes" id="UP000011531"/>
    </source>
</evidence>
<dbReference type="PANTHER" id="PTHR42707:SF2">
    <property type="entry name" value="ACD11 DEHYDROGENASE"/>
    <property type="match status" value="1"/>
</dbReference>
<evidence type="ECO:0000256" key="1">
    <source>
        <dbReference type="ARBA" id="ARBA00001974"/>
    </source>
</evidence>
<feature type="compositionally biased region" description="Basic residues" evidence="6">
    <location>
        <begin position="576"/>
        <end position="587"/>
    </location>
</feature>
<reference evidence="10 11" key="1">
    <citation type="journal article" date="2014" name="PLoS Genet.">
        <title>Phylogenetically driven sequencing of extremely halophilic archaea reveals strategies for static and dynamic osmo-response.</title>
        <authorList>
            <person name="Becker E.A."/>
            <person name="Seitzer P.M."/>
            <person name="Tritt A."/>
            <person name="Larsen D."/>
            <person name="Krusor M."/>
            <person name="Yao A.I."/>
            <person name="Wu D."/>
            <person name="Madern D."/>
            <person name="Eisen J.A."/>
            <person name="Darling A.E."/>
            <person name="Facciotti M.T."/>
        </authorList>
    </citation>
    <scope>NUCLEOTIDE SEQUENCE [LARGE SCALE GENOMIC DNA]</scope>
    <source>
        <strain evidence="10 11">DSM 18795</strain>
    </source>
</reference>
<dbReference type="InterPro" id="IPR036250">
    <property type="entry name" value="AcylCo_DH-like_C"/>
</dbReference>
<feature type="domain" description="Adaptive response protein AidB N-terminal" evidence="9">
    <location>
        <begin position="15"/>
        <end position="170"/>
    </location>
</feature>
<dbReference type="InterPro" id="IPR041504">
    <property type="entry name" value="AidB_N"/>
</dbReference>
<feature type="compositionally biased region" description="Basic and acidic residues" evidence="6">
    <location>
        <begin position="564"/>
        <end position="575"/>
    </location>
</feature>
<evidence type="ECO:0000259" key="9">
    <source>
        <dbReference type="Pfam" id="PF18158"/>
    </source>
</evidence>
<keyword evidence="5" id="KW-0560">Oxidoreductase</keyword>
<dbReference type="Gene3D" id="2.40.110.20">
    <property type="match status" value="1"/>
</dbReference>
<proteinExistence type="inferred from homology"/>
<keyword evidence="4 5" id="KW-0274">FAD</keyword>
<comment type="caution">
    <text evidence="10">The sequence shown here is derived from an EMBL/GenBank/DDBJ whole genome shotgun (WGS) entry which is preliminary data.</text>
</comment>
<dbReference type="InterPro" id="IPR052904">
    <property type="entry name" value="Acyl-CoA_dehydrogenase-like"/>
</dbReference>
<evidence type="ECO:0000313" key="10">
    <source>
        <dbReference type="EMBL" id="ELY64818.1"/>
    </source>
</evidence>
<feature type="domain" description="Acyl-CoA oxidase/dehydrogenase middle" evidence="8">
    <location>
        <begin position="176"/>
        <end position="248"/>
    </location>
</feature>
<feature type="compositionally biased region" description="Low complexity" evidence="6">
    <location>
        <begin position="615"/>
        <end position="651"/>
    </location>
</feature>
<comment type="cofactor">
    <cofactor evidence="1 5">
        <name>FAD</name>
        <dbReference type="ChEBI" id="CHEBI:57692"/>
    </cofactor>
</comment>
<feature type="domain" description="Acyl-CoA dehydrogenase/oxidase C-terminal" evidence="7">
    <location>
        <begin position="307"/>
        <end position="460"/>
    </location>
</feature>
<evidence type="ECO:0000259" key="7">
    <source>
        <dbReference type="Pfam" id="PF00441"/>
    </source>
</evidence>
<accession>L9XW15</accession>
<feature type="compositionally biased region" description="Polar residues" evidence="6">
    <location>
        <begin position="652"/>
        <end position="674"/>
    </location>
</feature>
<evidence type="ECO:0000259" key="8">
    <source>
        <dbReference type="Pfam" id="PF02770"/>
    </source>
</evidence>
<keyword evidence="3 5" id="KW-0285">Flavoprotein</keyword>